<evidence type="ECO:0000313" key="2">
    <source>
        <dbReference type="EMBL" id="KKI99058.1"/>
    </source>
</evidence>
<protein>
    <submittedName>
        <fullName evidence="2">Uncharacterized protein</fullName>
    </submittedName>
</protein>
<dbReference type="AlphaFoldDB" id="A0A0M2PWK6"/>
<reference evidence="2" key="1">
    <citation type="submission" date="2012-04" db="EMBL/GenBank/DDBJ databases">
        <authorList>
            <person name="Borisov I.G."/>
            <person name="Ivanikova N.V."/>
            <person name="Pinevich A.V."/>
        </authorList>
    </citation>
    <scope>NUCLEOTIDE SEQUENCE</scope>
    <source>
        <strain evidence="2">CALU 1027</strain>
    </source>
</reference>
<proteinExistence type="predicted"/>
<organism evidence="2 3">
    <name type="scientific">Prochlorothrix hollandica PCC 9006 = CALU 1027</name>
    <dbReference type="NCBI Taxonomy" id="317619"/>
    <lineage>
        <taxon>Bacteria</taxon>
        <taxon>Bacillati</taxon>
        <taxon>Cyanobacteriota</taxon>
        <taxon>Cyanophyceae</taxon>
        <taxon>Prochlorotrichales</taxon>
        <taxon>Prochlorotrichaceae</taxon>
        <taxon>Prochlorothrix</taxon>
    </lineage>
</organism>
<sequence>MPTGRSGGQSLGRWLCLGCLGVLLLGGCQSKDSAQDPQGEATVSVDPGSETAEPIATAATPGTPAAADAASAATTAMLQSIPQFDAGSLPPAPLAPPSLAQQRLQQVPRGRTNPFAGFPLATDQVTVATAPAAPAVPPSAPSLGASTSVAAPAPVSNPTMVQTMLPSVAIAPPAPPTLAAVPPVAVPAAVPAAVAAAPLESPTALAETLEIKGIVQLGGQLKLIVKEGASSSTRTVQVGDRVAGGRVLIRKIEVPDGATPRVVLEQNGVEVIRSVS</sequence>
<evidence type="ECO:0000313" key="3">
    <source>
        <dbReference type="Proteomes" id="UP000034681"/>
    </source>
</evidence>
<evidence type="ECO:0000256" key="1">
    <source>
        <dbReference type="SAM" id="MobiDB-lite"/>
    </source>
</evidence>
<name>A0A0M2PWK6_PROHO</name>
<dbReference type="Proteomes" id="UP000034681">
    <property type="component" value="Unassembled WGS sequence"/>
</dbReference>
<dbReference type="PROSITE" id="PS51257">
    <property type="entry name" value="PROKAR_LIPOPROTEIN"/>
    <property type="match status" value="1"/>
</dbReference>
<dbReference type="EMBL" id="AJTX02000006">
    <property type="protein sequence ID" value="KKI99058.1"/>
    <property type="molecule type" value="Genomic_DNA"/>
</dbReference>
<keyword evidence="3" id="KW-1185">Reference proteome</keyword>
<accession>A0A0M2PWK6</accession>
<feature type="region of interest" description="Disordered" evidence="1">
    <location>
        <begin position="87"/>
        <end position="111"/>
    </location>
</feature>
<comment type="caution">
    <text evidence="2">The sequence shown here is derived from an EMBL/GenBank/DDBJ whole genome shotgun (WGS) entry which is preliminary data.</text>
</comment>
<dbReference type="STRING" id="317619.GCA_000332315_02090"/>
<feature type="compositionally biased region" description="Low complexity" evidence="1">
    <location>
        <begin position="97"/>
        <end position="106"/>
    </location>
</feature>
<gene>
    <name evidence="2" type="ORF">PROH_14770</name>
</gene>